<dbReference type="GO" id="GO:0000981">
    <property type="term" value="F:DNA-binding transcription factor activity, RNA polymerase II-specific"/>
    <property type="evidence" value="ECO:0007669"/>
    <property type="project" value="TreeGrafter"/>
</dbReference>
<dbReference type="AlphaFoldDB" id="Q4RHG5"/>
<keyword evidence="4" id="KW-0677">Repeat</keyword>
<evidence type="ECO:0000256" key="9">
    <source>
        <dbReference type="ARBA" id="ARBA00023163"/>
    </source>
</evidence>
<keyword evidence="3" id="KW-0479">Metal-binding</keyword>
<dbReference type="PROSITE" id="PS50157">
    <property type="entry name" value="ZINC_FINGER_C2H2_2"/>
    <property type="match status" value="4"/>
</dbReference>
<feature type="non-terminal residue" evidence="13">
    <location>
        <position position="134"/>
    </location>
</feature>
<keyword evidence="6" id="KW-0862">Zinc</keyword>
<keyword evidence="7" id="KW-0805">Transcription regulation</keyword>
<evidence type="ECO:0000256" key="5">
    <source>
        <dbReference type="ARBA" id="ARBA00022771"/>
    </source>
</evidence>
<dbReference type="InterPro" id="IPR013087">
    <property type="entry name" value="Znf_C2H2_type"/>
</dbReference>
<comment type="similarity">
    <text evidence="2">Belongs to the krueppel C2H2-type zinc-finger protein family.</text>
</comment>
<dbReference type="GO" id="GO:0008270">
    <property type="term" value="F:zinc ion binding"/>
    <property type="evidence" value="ECO:0007669"/>
    <property type="project" value="UniProtKB-KW"/>
</dbReference>
<dbReference type="FunFam" id="3.30.160.60:FF:000508">
    <property type="entry name" value="Myeloid zinc finger 1"/>
    <property type="match status" value="1"/>
</dbReference>
<proteinExistence type="inferred from homology"/>
<evidence type="ECO:0000256" key="11">
    <source>
        <dbReference type="PROSITE-ProRule" id="PRU00042"/>
    </source>
</evidence>
<dbReference type="SMART" id="SM00355">
    <property type="entry name" value="ZnF_C2H2"/>
    <property type="match status" value="5"/>
</dbReference>
<protein>
    <submittedName>
        <fullName evidence="13">(spotted green pufferfish) hypothetical protein</fullName>
    </submittedName>
</protein>
<feature type="domain" description="C2H2-type" evidence="12">
    <location>
        <begin position="1"/>
        <end position="21"/>
    </location>
</feature>
<dbReference type="PANTHER" id="PTHR24388">
    <property type="entry name" value="ZINC FINGER PROTEIN"/>
    <property type="match status" value="1"/>
</dbReference>
<gene>
    <name evidence="13" type="ORF">GSTENG00034360001</name>
</gene>
<reference evidence="13" key="2">
    <citation type="submission" date="2004-02" db="EMBL/GenBank/DDBJ databases">
        <authorList>
            <consortium name="Genoscope"/>
            <consortium name="Whitehead Institute Centre for Genome Research"/>
        </authorList>
    </citation>
    <scope>NUCLEOTIDE SEQUENCE</scope>
</reference>
<evidence type="ECO:0000256" key="10">
    <source>
        <dbReference type="ARBA" id="ARBA00023242"/>
    </source>
</evidence>
<dbReference type="SUPFAM" id="SSF57667">
    <property type="entry name" value="beta-beta-alpha zinc fingers"/>
    <property type="match status" value="3"/>
</dbReference>
<feature type="non-terminal residue" evidence="13">
    <location>
        <position position="1"/>
    </location>
</feature>
<dbReference type="OrthoDB" id="8922241at2759"/>
<evidence type="ECO:0000256" key="6">
    <source>
        <dbReference type="ARBA" id="ARBA00022833"/>
    </source>
</evidence>
<dbReference type="GO" id="GO:0042802">
    <property type="term" value="F:identical protein binding"/>
    <property type="evidence" value="ECO:0007669"/>
    <property type="project" value="UniProtKB-ARBA"/>
</dbReference>
<accession>Q4RHG5</accession>
<keyword evidence="10" id="KW-0539">Nucleus</keyword>
<evidence type="ECO:0000313" key="13">
    <source>
        <dbReference type="EMBL" id="CAG12167.1"/>
    </source>
</evidence>
<dbReference type="GO" id="GO:0005634">
    <property type="term" value="C:nucleus"/>
    <property type="evidence" value="ECO:0007669"/>
    <property type="project" value="UniProtKB-SubCell"/>
</dbReference>
<evidence type="ECO:0000256" key="2">
    <source>
        <dbReference type="ARBA" id="ARBA00006991"/>
    </source>
</evidence>
<dbReference type="InterPro" id="IPR050527">
    <property type="entry name" value="Snail/Krueppel_Znf"/>
</dbReference>
<dbReference type="GO" id="GO:0000978">
    <property type="term" value="F:RNA polymerase II cis-regulatory region sequence-specific DNA binding"/>
    <property type="evidence" value="ECO:0007669"/>
    <property type="project" value="TreeGrafter"/>
</dbReference>
<evidence type="ECO:0000256" key="1">
    <source>
        <dbReference type="ARBA" id="ARBA00004123"/>
    </source>
</evidence>
<evidence type="ECO:0000259" key="12">
    <source>
        <dbReference type="PROSITE" id="PS50157"/>
    </source>
</evidence>
<dbReference type="PANTHER" id="PTHR24388:SF50">
    <property type="entry name" value="ZINC FINGER PROTEIN 646"/>
    <property type="match status" value="1"/>
</dbReference>
<keyword evidence="5 11" id="KW-0863">Zinc-finger</keyword>
<dbReference type="Gene3D" id="3.30.160.60">
    <property type="entry name" value="Classic Zinc Finger"/>
    <property type="match status" value="4"/>
</dbReference>
<reference evidence="13" key="1">
    <citation type="journal article" date="2004" name="Nature">
        <title>Genome duplication in the teleost fish Tetraodon nigroviridis reveals the early vertebrate proto-karyotype.</title>
        <authorList>
            <person name="Jaillon O."/>
            <person name="Aury J.-M."/>
            <person name="Brunet F."/>
            <person name="Petit J.-L."/>
            <person name="Stange-Thomann N."/>
            <person name="Mauceli E."/>
            <person name="Bouneau L."/>
            <person name="Fischer C."/>
            <person name="Ozouf-Costaz C."/>
            <person name="Bernot A."/>
            <person name="Nicaud S."/>
            <person name="Jaffe D."/>
            <person name="Fisher S."/>
            <person name="Lutfalla G."/>
            <person name="Dossat C."/>
            <person name="Segurens B."/>
            <person name="Dasilva C."/>
            <person name="Salanoubat M."/>
            <person name="Levy M."/>
            <person name="Boudet N."/>
            <person name="Castellano S."/>
            <person name="Anthouard V."/>
            <person name="Jubin C."/>
            <person name="Castelli V."/>
            <person name="Katinka M."/>
            <person name="Vacherie B."/>
            <person name="Biemont C."/>
            <person name="Skalli Z."/>
            <person name="Cattolico L."/>
            <person name="Poulain J."/>
            <person name="De Berardinis V."/>
            <person name="Cruaud C."/>
            <person name="Duprat S."/>
            <person name="Brottier P."/>
            <person name="Coutanceau J.-P."/>
            <person name="Gouzy J."/>
            <person name="Parra G."/>
            <person name="Lardier G."/>
            <person name="Chapple C."/>
            <person name="McKernan K.J."/>
            <person name="McEwan P."/>
            <person name="Bosak S."/>
            <person name="Kellis M."/>
            <person name="Volff J.-N."/>
            <person name="Guigo R."/>
            <person name="Zody M.C."/>
            <person name="Mesirov J."/>
            <person name="Lindblad-Toh K."/>
            <person name="Birren B."/>
            <person name="Nusbaum C."/>
            <person name="Kahn D."/>
            <person name="Robinson-Rechavi M."/>
            <person name="Laudet V."/>
            <person name="Schachter V."/>
            <person name="Quetier F."/>
            <person name="Saurin W."/>
            <person name="Scarpelli C."/>
            <person name="Wincker P."/>
            <person name="Lander E.S."/>
            <person name="Weissenbach J."/>
            <person name="Roest Crollius H."/>
        </authorList>
    </citation>
    <scope>NUCLEOTIDE SEQUENCE [LARGE SCALE GENOMIC DNA]</scope>
</reference>
<evidence type="ECO:0000256" key="4">
    <source>
        <dbReference type="ARBA" id="ARBA00022737"/>
    </source>
</evidence>
<feature type="domain" description="C2H2-type" evidence="12">
    <location>
        <begin position="55"/>
        <end position="82"/>
    </location>
</feature>
<dbReference type="FunFam" id="3.30.160.60:FF:000425">
    <property type="entry name" value="PLAG1 like zinc finger 1"/>
    <property type="match status" value="1"/>
</dbReference>
<dbReference type="FunFam" id="3.30.160.60:FF:003080">
    <property type="entry name" value="Uncharacterized protein"/>
    <property type="match status" value="1"/>
</dbReference>
<feature type="domain" description="C2H2-type" evidence="12">
    <location>
        <begin position="111"/>
        <end position="134"/>
    </location>
</feature>
<evidence type="ECO:0000256" key="7">
    <source>
        <dbReference type="ARBA" id="ARBA00023015"/>
    </source>
</evidence>
<dbReference type="PROSITE" id="PS00028">
    <property type="entry name" value="ZINC_FINGER_C2H2_1"/>
    <property type="match status" value="4"/>
</dbReference>
<feature type="domain" description="C2H2-type" evidence="12">
    <location>
        <begin position="83"/>
        <end position="110"/>
    </location>
</feature>
<dbReference type="Pfam" id="PF00096">
    <property type="entry name" value="zf-C2H2"/>
    <property type="match status" value="4"/>
</dbReference>
<sequence>CHMCDRTFSHRISLAIHMQSHKSNFCGTCKKSFSNKDEVNAHVCDRPIASNVDSRVCRLCGKRFANPSALKIHSVVHTGEKPYSCSVCGKGFTQKGNLKSHQRIHTGEKPHHCVKCGKSFSQKISLKQHLMAHT</sequence>
<dbReference type="EMBL" id="CAAE01015050">
    <property type="protein sequence ID" value="CAG12167.1"/>
    <property type="molecule type" value="Genomic_DNA"/>
</dbReference>
<evidence type="ECO:0000256" key="8">
    <source>
        <dbReference type="ARBA" id="ARBA00023125"/>
    </source>
</evidence>
<keyword evidence="8" id="KW-0238">DNA-binding</keyword>
<organism evidence="13">
    <name type="scientific">Tetraodon nigroviridis</name>
    <name type="common">Spotted green pufferfish</name>
    <name type="synonym">Chelonodon nigroviridis</name>
    <dbReference type="NCBI Taxonomy" id="99883"/>
    <lineage>
        <taxon>Eukaryota</taxon>
        <taxon>Metazoa</taxon>
        <taxon>Chordata</taxon>
        <taxon>Craniata</taxon>
        <taxon>Vertebrata</taxon>
        <taxon>Euteleostomi</taxon>
        <taxon>Actinopterygii</taxon>
        <taxon>Neopterygii</taxon>
        <taxon>Teleostei</taxon>
        <taxon>Neoteleostei</taxon>
        <taxon>Acanthomorphata</taxon>
        <taxon>Eupercaria</taxon>
        <taxon>Tetraodontiformes</taxon>
        <taxon>Tetradontoidea</taxon>
        <taxon>Tetraodontidae</taxon>
        <taxon>Tetraodon</taxon>
    </lineage>
</organism>
<keyword evidence="9" id="KW-0804">Transcription</keyword>
<evidence type="ECO:0000256" key="3">
    <source>
        <dbReference type="ARBA" id="ARBA00022723"/>
    </source>
</evidence>
<comment type="subcellular location">
    <subcellularLocation>
        <location evidence="1">Nucleus</location>
    </subcellularLocation>
</comment>
<dbReference type="InterPro" id="IPR036236">
    <property type="entry name" value="Znf_C2H2_sf"/>
</dbReference>
<comment type="caution">
    <text evidence="13">The sequence shown here is derived from an EMBL/GenBank/DDBJ whole genome shotgun (WGS) entry which is preliminary data.</text>
</comment>
<dbReference type="KEGG" id="tng:GSTEN00034360G001"/>
<name>Q4RHG5_TETNG</name>